<proteinExistence type="predicted"/>
<keyword evidence="2" id="KW-1185">Reference proteome</keyword>
<protein>
    <submittedName>
        <fullName evidence="1">Uncharacterized protein</fullName>
    </submittedName>
</protein>
<evidence type="ECO:0000313" key="1">
    <source>
        <dbReference type="EMBL" id="WBY51930.1"/>
    </source>
</evidence>
<name>A0AAE9WHB7_9CAUD</name>
<gene>
    <name evidence="1" type="ORF">PB55_78</name>
</gene>
<dbReference type="EMBL" id="OQ200059">
    <property type="protein sequence ID" value="WBY51930.1"/>
    <property type="molecule type" value="Genomic_DNA"/>
</dbReference>
<evidence type="ECO:0000313" key="2">
    <source>
        <dbReference type="Proteomes" id="UP001210461"/>
    </source>
</evidence>
<accession>A0AAE9WHB7</accession>
<organism evidence="1 2">
    <name type="scientific">Pseudomonas phage vB_PaeM_B55</name>
    <dbReference type="NCBI Taxonomy" id="3022057"/>
    <lineage>
        <taxon>Viruses</taxon>
        <taxon>Duplodnaviria</taxon>
        <taxon>Heunggongvirae</taxon>
        <taxon>Uroviricota</taxon>
        <taxon>Caudoviricetes</taxon>
        <taxon>Vandenendeviridae</taxon>
        <taxon>Skurskavirinae</taxon>
        <taxon>Pakpunavirus</taxon>
        <taxon>Pakpunavirus B55</taxon>
    </lineage>
</organism>
<reference evidence="1 2" key="1">
    <citation type="submission" date="2023-01" db="EMBL/GenBank/DDBJ databases">
        <authorList>
            <person name="Ou H."/>
        </authorList>
    </citation>
    <scope>NUCLEOTIDE SEQUENCE [LARGE SCALE GENOMIC DNA]</scope>
</reference>
<dbReference type="Proteomes" id="UP001210461">
    <property type="component" value="Segment"/>
</dbReference>
<sequence length="76" mass="8727">MKLRTIFETYDCRVRFVTITGVFVKSQIVRSLGQAQEIVSLLCNPADTGIRLSFFDEEEGCESILCRFNYKGEIIK</sequence>